<evidence type="ECO:0000256" key="1">
    <source>
        <dbReference type="SAM" id="SignalP"/>
    </source>
</evidence>
<evidence type="ECO:0000313" key="3">
    <source>
        <dbReference type="Proteomes" id="UP000494256"/>
    </source>
</evidence>
<protein>
    <submittedName>
        <fullName evidence="2">Uncharacterized protein</fullName>
    </submittedName>
</protein>
<evidence type="ECO:0000313" key="2">
    <source>
        <dbReference type="EMBL" id="CAB3258694.1"/>
    </source>
</evidence>
<sequence>MAAKFVLLLTFVTAVVGADINCDCNSDDNKELWEYLTKISLDFDDLTEEEKEMYSVLPGFLSPLFECNCLSDRKKRSITPKVRPLEILSTSLDAEKKENSTPKPTRLGHKIRYRTRSCPVGYVRIVYWCVPEEKIE</sequence>
<dbReference type="AlphaFoldDB" id="A0A8S1BG98"/>
<feature type="chain" id="PRO_5035840867" evidence="1">
    <location>
        <begin position="18"/>
        <end position="136"/>
    </location>
</feature>
<keyword evidence="1" id="KW-0732">Signal</keyword>
<name>A0A8S1BG98_ARCPL</name>
<accession>A0A8S1BG98</accession>
<comment type="caution">
    <text evidence="2">The sequence shown here is derived from an EMBL/GenBank/DDBJ whole genome shotgun (WGS) entry which is preliminary data.</text>
</comment>
<reference evidence="2 3" key="1">
    <citation type="submission" date="2020-04" db="EMBL/GenBank/DDBJ databases">
        <authorList>
            <person name="Wallbank WR R."/>
            <person name="Pardo Diaz C."/>
            <person name="Kozak K."/>
            <person name="Martin S."/>
            <person name="Jiggins C."/>
            <person name="Moest M."/>
            <person name="Warren A I."/>
            <person name="Byers J.R.P. K."/>
            <person name="Montejo-Kovacevich G."/>
            <person name="Yen C E."/>
        </authorList>
    </citation>
    <scope>NUCLEOTIDE SEQUENCE [LARGE SCALE GENOMIC DNA]</scope>
</reference>
<dbReference type="EMBL" id="CADEBD010000665">
    <property type="protein sequence ID" value="CAB3258694.1"/>
    <property type="molecule type" value="Genomic_DNA"/>
</dbReference>
<proteinExistence type="predicted"/>
<dbReference type="OrthoDB" id="5984724at2759"/>
<dbReference type="Proteomes" id="UP000494256">
    <property type="component" value="Unassembled WGS sequence"/>
</dbReference>
<feature type="signal peptide" evidence="1">
    <location>
        <begin position="1"/>
        <end position="17"/>
    </location>
</feature>
<organism evidence="2 3">
    <name type="scientific">Arctia plantaginis</name>
    <name type="common">Wood tiger moth</name>
    <name type="synonym">Phalaena plantaginis</name>
    <dbReference type="NCBI Taxonomy" id="874455"/>
    <lineage>
        <taxon>Eukaryota</taxon>
        <taxon>Metazoa</taxon>
        <taxon>Ecdysozoa</taxon>
        <taxon>Arthropoda</taxon>
        <taxon>Hexapoda</taxon>
        <taxon>Insecta</taxon>
        <taxon>Pterygota</taxon>
        <taxon>Neoptera</taxon>
        <taxon>Endopterygota</taxon>
        <taxon>Lepidoptera</taxon>
        <taxon>Glossata</taxon>
        <taxon>Ditrysia</taxon>
        <taxon>Noctuoidea</taxon>
        <taxon>Erebidae</taxon>
        <taxon>Arctiinae</taxon>
        <taxon>Arctia</taxon>
    </lineage>
</organism>
<gene>
    <name evidence="2" type="ORF">APLA_LOCUS16320</name>
</gene>